<feature type="compositionally biased region" description="Basic and acidic residues" evidence="2">
    <location>
        <begin position="7"/>
        <end position="20"/>
    </location>
</feature>
<keyword evidence="1" id="KW-0175">Coiled coil</keyword>
<protein>
    <submittedName>
        <fullName evidence="3">Uncharacterized protein</fullName>
    </submittedName>
</protein>
<proteinExistence type="predicted"/>
<evidence type="ECO:0000256" key="1">
    <source>
        <dbReference type="SAM" id="Coils"/>
    </source>
</evidence>
<feature type="region of interest" description="Disordered" evidence="2">
    <location>
        <begin position="1"/>
        <end position="20"/>
    </location>
</feature>
<gene>
    <name evidence="3" type="ORF">PIB30_023135</name>
</gene>
<sequence length="113" mass="13109">MPLNKAPEMESLEKEKRRIPNFRVRDGGNLAQTTKEATTIVRSRSPRKKSVISKDQTIQESEKALRDLLERQTREAAIAIEAIKRANEMANRQRAILEEAEKREQLELLKKKQ</sequence>
<accession>A0ABU6Q927</accession>
<keyword evidence="4" id="KW-1185">Reference proteome</keyword>
<name>A0ABU6Q927_9FABA</name>
<comment type="caution">
    <text evidence="3">The sequence shown here is derived from an EMBL/GenBank/DDBJ whole genome shotgun (WGS) entry which is preliminary data.</text>
</comment>
<dbReference type="Proteomes" id="UP001341840">
    <property type="component" value="Unassembled WGS sequence"/>
</dbReference>
<feature type="region of interest" description="Disordered" evidence="2">
    <location>
        <begin position="35"/>
        <end position="56"/>
    </location>
</feature>
<dbReference type="EMBL" id="JASCZI010000080">
    <property type="protein sequence ID" value="MED6108369.1"/>
    <property type="molecule type" value="Genomic_DNA"/>
</dbReference>
<evidence type="ECO:0000313" key="3">
    <source>
        <dbReference type="EMBL" id="MED6108369.1"/>
    </source>
</evidence>
<feature type="coiled-coil region" evidence="1">
    <location>
        <begin position="69"/>
        <end position="112"/>
    </location>
</feature>
<organism evidence="3 4">
    <name type="scientific">Stylosanthes scabra</name>
    <dbReference type="NCBI Taxonomy" id="79078"/>
    <lineage>
        <taxon>Eukaryota</taxon>
        <taxon>Viridiplantae</taxon>
        <taxon>Streptophyta</taxon>
        <taxon>Embryophyta</taxon>
        <taxon>Tracheophyta</taxon>
        <taxon>Spermatophyta</taxon>
        <taxon>Magnoliopsida</taxon>
        <taxon>eudicotyledons</taxon>
        <taxon>Gunneridae</taxon>
        <taxon>Pentapetalae</taxon>
        <taxon>rosids</taxon>
        <taxon>fabids</taxon>
        <taxon>Fabales</taxon>
        <taxon>Fabaceae</taxon>
        <taxon>Papilionoideae</taxon>
        <taxon>50 kb inversion clade</taxon>
        <taxon>dalbergioids sensu lato</taxon>
        <taxon>Dalbergieae</taxon>
        <taxon>Pterocarpus clade</taxon>
        <taxon>Stylosanthes</taxon>
    </lineage>
</organism>
<evidence type="ECO:0000313" key="4">
    <source>
        <dbReference type="Proteomes" id="UP001341840"/>
    </source>
</evidence>
<evidence type="ECO:0000256" key="2">
    <source>
        <dbReference type="SAM" id="MobiDB-lite"/>
    </source>
</evidence>
<reference evidence="3 4" key="1">
    <citation type="journal article" date="2023" name="Plants (Basel)">
        <title>Bridging the Gap: Combining Genomics and Transcriptomics Approaches to Understand Stylosanthes scabra, an Orphan Legume from the Brazilian Caatinga.</title>
        <authorList>
            <person name="Ferreira-Neto J.R.C."/>
            <person name="da Silva M.D."/>
            <person name="Binneck E."/>
            <person name="de Melo N.F."/>
            <person name="da Silva R.H."/>
            <person name="de Melo A.L.T.M."/>
            <person name="Pandolfi V."/>
            <person name="Bustamante F.O."/>
            <person name="Brasileiro-Vidal A.C."/>
            <person name="Benko-Iseppon A.M."/>
        </authorList>
    </citation>
    <scope>NUCLEOTIDE SEQUENCE [LARGE SCALE GENOMIC DNA]</scope>
    <source>
        <tissue evidence="3">Leaves</tissue>
    </source>
</reference>